<name>A0A8T1MJ83_CLOSI</name>
<dbReference type="AlphaFoldDB" id="A0A8T1MJ83"/>
<proteinExistence type="predicted"/>
<gene>
    <name evidence="1" type="ORF">CSKR_200860</name>
</gene>
<reference evidence="1 2" key="1">
    <citation type="journal article" date="2018" name="Biotechnol. Adv.">
        <title>Improved genomic resources and new bioinformatic workflow for the carcinogenic parasite Clonorchis sinensis: Biotechnological implications.</title>
        <authorList>
            <person name="Wang D."/>
            <person name="Korhonen P.K."/>
            <person name="Gasser R.B."/>
            <person name="Young N.D."/>
        </authorList>
    </citation>
    <scope>NUCLEOTIDE SEQUENCE [LARGE SCALE GENOMIC DNA]</scope>
    <source>
        <strain evidence="1">Cs-k2</strain>
    </source>
</reference>
<evidence type="ECO:0000313" key="1">
    <source>
        <dbReference type="EMBL" id="KAG5448952.1"/>
    </source>
</evidence>
<dbReference type="EMBL" id="NIRI02000042">
    <property type="protein sequence ID" value="KAG5448952.1"/>
    <property type="molecule type" value="Genomic_DNA"/>
</dbReference>
<dbReference type="Proteomes" id="UP000286415">
    <property type="component" value="Unassembled WGS sequence"/>
</dbReference>
<reference evidence="1 2" key="2">
    <citation type="journal article" date="2021" name="Genomics">
        <title>High-quality reference genome for Clonorchis sinensis.</title>
        <authorList>
            <person name="Young N.D."/>
            <person name="Stroehlein A.J."/>
            <person name="Kinkar L."/>
            <person name="Wang T."/>
            <person name="Sohn W.M."/>
            <person name="Chang B.C.H."/>
            <person name="Kaur P."/>
            <person name="Weisz D."/>
            <person name="Dudchenko O."/>
            <person name="Aiden E.L."/>
            <person name="Korhonen P.K."/>
            <person name="Gasser R.B."/>
        </authorList>
    </citation>
    <scope>NUCLEOTIDE SEQUENCE [LARGE SCALE GENOMIC DNA]</scope>
    <source>
        <strain evidence="1">Cs-k2</strain>
    </source>
</reference>
<protein>
    <submittedName>
        <fullName evidence="1">Uncharacterized protein</fullName>
    </submittedName>
</protein>
<accession>A0A8T1MJ83</accession>
<organism evidence="1 2">
    <name type="scientific">Clonorchis sinensis</name>
    <name type="common">Chinese liver fluke</name>
    <dbReference type="NCBI Taxonomy" id="79923"/>
    <lineage>
        <taxon>Eukaryota</taxon>
        <taxon>Metazoa</taxon>
        <taxon>Spiralia</taxon>
        <taxon>Lophotrochozoa</taxon>
        <taxon>Platyhelminthes</taxon>
        <taxon>Trematoda</taxon>
        <taxon>Digenea</taxon>
        <taxon>Opisthorchiida</taxon>
        <taxon>Opisthorchiata</taxon>
        <taxon>Opisthorchiidae</taxon>
        <taxon>Clonorchis</taxon>
    </lineage>
</organism>
<evidence type="ECO:0000313" key="2">
    <source>
        <dbReference type="Proteomes" id="UP000286415"/>
    </source>
</evidence>
<comment type="caution">
    <text evidence="1">The sequence shown here is derived from an EMBL/GenBank/DDBJ whole genome shotgun (WGS) entry which is preliminary data.</text>
</comment>
<sequence>MILICLPTMLCSSCLFWSCKKRLKRYPKQHQSTYNEKDDLDTSEAGSAAACSLCQELATEFDEDHFHSMNNPAPTWYPMRANCAPFVWRTEQPTLSANENSHNIQVDHRFFKSYCTEPICPVLLYTFPQNHHMMKDSPFKPVRLQTHLDSIAPLYLTRSKQRTRVRL</sequence>
<keyword evidence="2" id="KW-1185">Reference proteome</keyword>